<dbReference type="SUPFAM" id="SSF160104">
    <property type="entry name" value="Acetoacetate decarboxylase-like"/>
    <property type="match status" value="1"/>
</dbReference>
<dbReference type="AlphaFoldDB" id="A0AAV1RI12"/>
<dbReference type="PANTHER" id="PTHR35467:SF2">
    <property type="entry name" value="PROTEIN NEOXANTHIN-DEFICIENT 1"/>
    <property type="match status" value="1"/>
</dbReference>
<evidence type="ECO:0000313" key="1">
    <source>
        <dbReference type="EMBL" id="CAK7336065.1"/>
    </source>
</evidence>
<evidence type="ECO:0000313" key="2">
    <source>
        <dbReference type="Proteomes" id="UP001314170"/>
    </source>
</evidence>
<accession>A0AAV1RI12</accession>
<name>A0AAV1RI12_9ROSI</name>
<dbReference type="PANTHER" id="PTHR35467">
    <property type="match status" value="1"/>
</dbReference>
<reference evidence="1 2" key="1">
    <citation type="submission" date="2024-01" db="EMBL/GenBank/DDBJ databases">
        <authorList>
            <person name="Waweru B."/>
        </authorList>
    </citation>
    <scope>NUCLEOTIDE SEQUENCE [LARGE SCALE GENOMIC DNA]</scope>
</reference>
<dbReference type="Proteomes" id="UP001314170">
    <property type="component" value="Unassembled WGS sequence"/>
</dbReference>
<protein>
    <submittedName>
        <fullName evidence="1">Uncharacterized protein</fullName>
    </submittedName>
</protein>
<dbReference type="InterPro" id="IPR023375">
    <property type="entry name" value="ADC_dom_sf"/>
</dbReference>
<keyword evidence="2" id="KW-1185">Reference proteome</keyword>
<sequence>MQVAATGYGKPPWRFRGRHAYPTSILYALYQLHLVKAETARAFIPKELKLVEAFGYTLGGFFLASYEDSPDGAFDELVVIAGHVQNLQKPSA</sequence>
<dbReference type="EMBL" id="CAWUPB010000994">
    <property type="protein sequence ID" value="CAK7336065.1"/>
    <property type="molecule type" value="Genomic_DNA"/>
</dbReference>
<proteinExistence type="predicted"/>
<organism evidence="1 2">
    <name type="scientific">Dovyalis caffra</name>
    <dbReference type="NCBI Taxonomy" id="77055"/>
    <lineage>
        <taxon>Eukaryota</taxon>
        <taxon>Viridiplantae</taxon>
        <taxon>Streptophyta</taxon>
        <taxon>Embryophyta</taxon>
        <taxon>Tracheophyta</taxon>
        <taxon>Spermatophyta</taxon>
        <taxon>Magnoliopsida</taxon>
        <taxon>eudicotyledons</taxon>
        <taxon>Gunneridae</taxon>
        <taxon>Pentapetalae</taxon>
        <taxon>rosids</taxon>
        <taxon>fabids</taxon>
        <taxon>Malpighiales</taxon>
        <taxon>Salicaceae</taxon>
        <taxon>Flacourtieae</taxon>
        <taxon>Dovyalis</taxon>
    </lineage>
</organism>
<gene>
    <name evidence="1" type="ORF">DCAF_LOCUS11069</name>
</gene>
<comment type="caution">
    <text evidence="1">The sequence shown here is derived from an EMBL/GenBank/DDBJ whole genome shotgun (WGS) entry which is preliminary data.</text>
</comment>
<dbReference type="InterPro" id="IPR039343">
    <property type="entry name" value="NDX1-like"/>
</dbReference>